<feature type="domain" description="DNA-directed RNA polymerase I subunit RPA2" evidence="19">
    <location>
        <begin position="579"/>
        <end position="638"/>
    </location>
</feature>
<evidence type="ECO:0000256" key="4">
    <source>
        <dbReference type="ARBA" id="ARBA00022679"/>
    </source>
</evidence>
<dbReference type="Pfam" id="PF04561">
    <property type="entry name" value="RNA_pol_Rpb2_2"/>
    <property type="match status" value="1"/>
</dbReference>
<dbReference type="Gene3D" id="2.40.50.150">
    <property type="match status" value="1"/>
</dbReference>
<dbReference type="Proteomes" id="UP000887116">
    <property type="component" value="Unassembled WGS sequence"/>
</dbReference>
<evidence type="ECO:0000259" key="18">
    <source>
        <dbReference type="Pfam" id="PF04565"/>
    </source>
</evidence>
<dbReference type="Gene3D" id="3.90.1110.10">
    <property type="entry name" value="RNA polymerase Rpb2, domain 2"/>
    <property type="match status" value="1"/>
</dbReference>
<dbReference type="FunFam" id="2.40.270.10:FF:000011">
    <property type="entry name" value="DNA-directed RNA polymerase subunit beta"/>
    <property type="match status" value="1"/>
</dbReference>
<dbReference type="InterPro" id="IPR007641">
    <property type="entry name" value="RNA_pol_Rpb2_7"/>
</dbReference>
<dbReference type="Pfam" id="PF00562">
    <property type="entry name" value="RNA_pol_Rpb2_6"/>
    <property type="match status" value="1"/>
</dbReference>
<dbReference type="InterPro" id="IPR015712">
    <property type="entry name" value="DNA-dir_RNA_pol_su2"/>
</dbReference>
<feature type="domain" description="RNA polymerase beta subunit protrusion" evidence="17">
    <location>
        <begin position="97"/>
        <end position="439"/>
    </location>
</feature>
<evidence type="ECO:0000256" key="13">
    <source>
        <dbReference type="RuleBase" id="RU363031"/>
    </source>
</evidence>
<gene>
    <name evidence="20" type="primary">POLR1B</name>
    <name evidence="20" type="ORF">TNCT_158372</name>
</gene>
<keyword evidence="7" id="KW-0863">Zinc-finger</keyword>
<keyword evidence="21" id="KW-1185">Reference proteome</keyword>
<keyword evidence="6" id="KW-0479">Metal-binding</keyword>
<evidence type="ECO:0000259" key="14">
    <source>
        <dbReference type="Pfam" id="PF00562"/>
    </source>
</evidence>
<dbReference type="SUPFAM" id="SSF64484">
    <property type="entry name" value="beta and beta-prime subunits of DNA dependent RNA-polymerase"/>
    <property type="match status" value="1"/>
</dbReference>
<dbReference type="GO" id="GO:0000428">
    <property type="term" value="C:DNA-directed RNA polymerase complex"/>
    <property type="evidence" value="ECO:0007669"/>
    <property type="project" value="UniProtKB-KW"/>
</dbReference>
<protein>
    <recommendedName>
        <fullName evidence="13">DNA-directed RNA polymerase subunit beta</fullName>
        <ecNumber evidence="13">2.7.7.6</ecNumber>
    </recommendedName>
</protein>
<evidence type="ECO:0000256" key="3">
    <source>
        <dbReference type="ARBA" id="ARBA00022478"/>
    </source>
</evidence>
<evidence type="ECO:0000256" key="12">
    <source>
        <dbReference type="RuleBase" id="RU000434"/>
    </source>
</evidence>
<organism evidence="20 21">
    <name type="scientific">Trichonephila clavata</name>
    <name type="common">Joro spider</name>
    <name type="synonym">Nephila clavata</name>
    <dbReference type="NCBI Taxonomy" id="2740835"/>
    <lineage>
        <taxon>Eukaryota</taxon>
        <taxon>Metazoa</taxon>
        <taxon>Ecdysozoa</taxon>
        <taxon>Arthropoda</taxon>
        <taxon>Chelicerata</taxon>
        <taxon>Arachnida</taxon>
        <taxon>Araneae</taxon>
        <taxon>Araneomorphae</taxon>
        <taxon>Entelegynae</taxon>
        <taxon>Araneoidea</taxon>
        <taxon>Nephilidae</taxon>
        <taxon>Trichonephila</taxon>
    </lineage>
</organism>
<comment type="similarity">
    <text evidence="2 12">Belongs to the RNA polymerase beta chain family.</text>
</comment>
<evidence type="ECO:0000256" key="10">
    <source>
        <dbReference type="ARBA" id="ARBA00023242"/>
    </source>
</evidence>
<accession>A0A8X6HZV2</accession>
<dbReference type="Gene3D" id="3.90.1800.10">
    <property type="entry name" value="RNA polymerase alpha subunit dimerisation domain"/>
    <property type="match status" value="1"/>
</dbReference>
<dbReference type="EMBL" id="BMAO01029600">
    <property type="protein sequence ID" value="GFR32942.1"/>
    <property type="molecule type" value="Genomic_DNA"/>
</dbReference>
<dbReference type="InterPro" id="IPR007642">
    <property type="entry name" value="RNA_pol_Rpb2_2"/>
</dbReference>
<dbReference type="Gene3D" id="2.40.270.10">
    <property type="entry name" value="DNA-directed RNA polymerase, subunit 2, domain 6"/>
    <property type="match status" value="1"/>
</dbReference>
<keyword evidence="8" id="KW-0862">Zinc</keyword>
<dbReference type="GO" id="GO:0032549">
    <property type="term" value="F:ribonucleoside binding"/>
    <property type="evidence" value="ECO:0007669"/>
    <property type="project" value="InterPro"/>
</dbReference>
<dbReference type="Pfam" id="PF04560">
    <property type="entry name" value="RNA_pol_Rpb2_7"/>
    <property type="match status" value="1"/>
</dbReference>
<evidence type="ECO:0000259" key="15">
    <source>
        <dbReference type="Pfam" id="PF04560"/>
    </source>
</evidence>
<dbReference type="PROSITE" id="PS01166">
    <property type="entry name" value="RNA_POL_BETA"/>
    <property type="match status" value="1"/>
</dbReference>
<evidence type="ECO:0000259" key="16">
    <source>
        <dbReference type="Pfam" id="PF04561"/>
    </source>
</evidence>
<dbReference type="InterPro" id="IPR037033">
    <property type="entry name" value="DNA-dir_RNAP_su2_hyb_sf"/>
</dbReference>
<dbReference type="InterPro" id="IPR037034">
    <property type="entry name" value="RNA_pol_Rpb2_2_sf"/>
</dbReference>
<evidence type="ECO:0000313" key="21">
    <source>
        <dbReference type="Proteomes" id="UP000887116"/>
    </source>
</evidence>
<evidence type="ECO:0000256" key="11">
    <source>
        <dbReference type="ARBA" id="ARBA00047768"/>
    </source>
</evidence>
<dbReference type="FunFam" id="2.40.270.10:FF:000006">
    <property type="entry name" value="DNA-directed RNA polymerase subunit beta"/>
    <property type="match status" value="1"/>
</dbReference>
<comment type="function">
    <text evidence="13">DNA-dependent RNA polymerase catalyzes the transcription of DNA into RNA using the four ribonucleoside triphosphates as substrates.</text>
</comment>
<dbReference type="PANTHER" id="PTHR20856">
    <property type="entry name" value="DNA-DIRECTED RNA POLYMERASE I SUBUNIT 2"/>
    <property type="match status" value="1"/>
</dbReference>
<dbReference type="CDD" id="cd00653">
    <property type="entry name" value="RNA_pol_B_RPB2"/>
    <property type="match status" value="1"/>
</dbReference>
<name>A0A8X6HZV2_TRICU</name>
<dbReference type="GO" id="GO:0003899">
    <property type="term" value="F:DNA-directed RNA polymerase activity"/>
    <property type="evidence" value="ECO:0007669"/>
    <property type="project" value="UniProtKB-EC"/>
</dbReference>
<reference evidence="20" key="1">
    <citation type="submission" date="2020-07" db="EMBL/GenBank/DDBJ databases">
        <title>Multicomponent nature underlies the extraordinary mechanical properties of spider dragline silk.</title>
        <authorList>
            <person name="Kono N."/>
            <person name="Nakamura H."/>
            <person name="Mori M."/>
            <person name="Yoshida Y."/>
            <person name="Ohtoshi R."/>
            <person name="Malay A.D."/>
            <person name="Moran D.A.P."/>
            <person name="Tomita M."/>
            <person name="Numata K."/>
            <person name="Arakawa K."/>
        </authorList>
    </citation>
    <scope>NUCLEOTIDE SEQUENCE</scope>
</reference>
<comment type="catalytic activity">
    <reaction evidence="11">
        <text>RNA(n) + a ribonucleoside 5'-triphosphate = RNA(n+1) + diphosphate</text>
        <dbReference type="Rhea" id="RHEA:21248"/>
        <dbReference type="Rhea" id="RHEA-COMP:14527"/>
        <dbReference type="Rhea" id="RHEA-COMP:17342"/>
        <dbReference type="ChEBI" id="CHEBI:33019"/>
        <dbReference type="ChEBI" id="CHEBI:61557"/>
        <dbReference type="ChEBI" id="CHEBI:140395"/>
        <dbReference type="EC" id="2.7.7.6"/>
    </reaction>
    <physiologicalReaction direction="left-to-right" evidence="11">
        <dbReference type="Rhea" id="RHEA:21249"/>
    </physiologicalReaction>
</comment>
<dbReference type="Pfam" id="PF06883">
    <property type="entry name" value="RNA_pol_Rpa2_4"/>
    <property type="match status" value="1"/>
</dbReference>
<sequence length="1158" mass="131339">MPSLRGFQTPYFGIPKNKQEKVLQEASIAHVASFNYVLREGIGHVVKSIPPLEIGLPNGDRIQVNIIIFDVVFIEFHVCAERHSDAMQRGKAEQNAVIGMPGIKQGTIAKTIKVYPAECRNRCVTYKGHLQLTISWSKNGVVQDVIEKTIGEVPIMVKSQACNLDKLTPKQLVDVGEEENEFGGYFIINGKEKVMRLLIVQRRNYPIAMQRNSWKKRGDLFTEYGVAVRSVRKDQSGTNLVMHYLSDGTVKIMFHYKREMYIVPAMIILKALVNEVDYYIYQQLIKGKKKDAFYQGCLKNMLRKVASEGIYFQEQALNYLGTKFAVKMNLPSWYSPADIAKFLIDQCICVHLDTGKEKFDFLVLMAQKLFALVKNECALESADSLMNQEILTPGIFYLIVLKEKLYSWLMSVKMNFDKKFKPAHTILNQAWMTQCFSQTMDITNSVENVLATGNFVPRYENSLQQSTGFVVVADKLNFWRYLSHFRAVHRGSFFTTMRTTTVRKLLPDAWGFLCPVHTPDGTPCGLLNHMALTCQVVDSETPTYHLLDLFCKYGMIPLDDPISVNSDFYIVLFDGKVAGRVLDHMAFKFVTNLRALKVQCSGEQKVPEHMEICFVSKTENASQYSGIFIFTTLSRMVRPVRNLVTNTTELIGTMEQVYLHIALKPEDVVTGLTFHEEIAPTNILSILANQIPYSDFNQSPRNMYECQMGKQTMGTSCLALRYRSDNKLYHLRTPQSPVVRPNIHDHFLMDDYPLGTNAIVAVISYTGYDMEDAMVLNKSSVERGFKHASIYKTEVINLRVISGDRGIQKTLVFEREKDGKFSDFIDTDGLPYIGTKLNYGDPICCYVDKTTNKASYVKYKSVEIAYVEDVKLLGNDTGTDTNQTIAIKYRIPRNPIIGDKFASRHGQKGICSIMFPVEDLPFTDSGMTPDIIFNPHGFPSRMTIGMMIESMAGKSAAIQGTFHDATPFTFSENNTAIEYFGECLKKAGYDYYGTEKMYSGVSGEELEADIFFGVVYYQRLRHMVSDKYQVRSTGPVDPLTRQPVKGRKREGGVRFGEMERDALIAHGASGLLHDRLFTCSDASQQYVCMKCQDLLSPVLKKQEPPFMTYNEWICRLCGSSEDVVLIDIPYVLRYLCVELAALNIKLNLKIGDFMENDP</sequence>
<dbReference type="GO" id="GO:0003677">
    <property type="term" value="F:DNA binding"/>
    <property type="evidence" value="ECO:0007669"/>
    <property type="project" value="InterPro"/>
</dbReference>
<evidence type="ECO:0000313" key="20">
    <source>
        <dbReference type="EMBL" id="GFR32942.1"/>
    </source>
</evidence>
<keyword evidence="4 13" id="KW-0808">Transferase</keyword>
<keyword evidence="10" id="KW-0539">Nucleus</keyword>
<dbReference type="EC" id="2.7.7.6" evidence="13"/>
<feature type="domain" description="DNA-directed RNA polymerase subunit 2 hybrid-binding" evidence="14">
    <location>
        <begin position="687"/>
        <end position="1049"/>
    </location>
</feature>
<feature type="domain" description="RNA polymerase Rpb2" evidence="15">
    <location>
        <begin position="1051"/>
        <end position="1148"/>
    </location>
</feature>
<evidence type="ECO:0000256" key="1">
    <source>
        <dbReference type="ARBA" id="ARBA00004123"/>
    </source>
</evidence>
<dbReference type="GO" id="GO:0005634">
    <property type="term" value="C:nucleus"/>
    <property type="evidence" value="ECO:0007669"/>
    <property type="project" value="UniProtKB-SubCell"/>
</dbReference>
<evidence type="ECO:0000256" key="8">
    <source>
        <dbReference type="ARBA" id="ARBA00022833"/>
    </source>
</evidence>
<evidence type="ECO:0000256" key="6">
    <source>
        <dbReference type="ARBA" id="ARBA00022723"/>
    </source>
</evidence>
<comment type="subcellular location">
    <subcellularLocation>
        <location evidence="1">Nucleus</location>
    </subcellularLocation>
</comment>
<dbReference type="Pfam" id="PF04563">
    <property type="entry name" value="RNA_pol_Rpb2_1"/>
    <property type="match status" value="1"/>
</dbReference>
<evidence type="ECO:0000259" key="19">
    <source>
        <dbReference type="Pfam" id="PF06883"/>
    </source>
</evidence>
<keyword evidence="9 13" id="KW-0804">Transcription</keyword>
<feature type="domain" description="RNA polymerase Rpb2" evidence="16">
    <location>
        <begin position="202"/>
        <end position="390"/>
    </location>
</feature>
<dbReference type="AlphaFoldDB" id="A0A8X6HZV2"/>
<proteinExistence type="inferred from homology"/>
<dbReference type="GO" id="GO:0008270">
    <property type="term" value="F:zinc ion binding"/>
    <property type="evidence" value="ECO:0007669"/>
    <property type="project" value="UniProtKB-KW"/>
</dbReference>
<keyword evidence="3 13" id="KW-0240">DNA-directed RNA polymerase</keyword>
<dbReference type="Pfam" id="PF04565">
    <property type="entry name" value="RNA_pol_Rpb2_3"/>
    <property type="match status" value="1"/>
</dbReference>
<evidence type="ECO:0000256" key="5">
    <source>
        <dbReference type="ARBA" id="ARBA00022695"/>
    </source>
</evidence>
<dbReference type="Gene3D" id="3.90.1070.20">
    <property type="match status" value="1"/>
</dbReference>
<dbReference type="InterPro" id="IPR014724">
    <property type="entry name" value="RNA_pol_RPB2_OB-fold"/>
</dbReference>
<feature type="domain" description="RNA polymerase Rpb2" evidence="18">
    <location>
        <begin position="471"/>
        <end position="536"/>
    </location>
</feature>
<dbReference type="OrthoDB" id="10248617at2759"/>
<dbReference type="InterPro" id="IPR009674">
    <property type="entry name" value="Rpa2_dom_4"/>
</dbReference>
<evidence type="ECO:0000256" key="2">
    <source>
        <dbReference type="ARBA" id="ARBA00006835"/>
    </source>
</evidence>
<dbReference type="FunFam" id="2.40.50.150:FF:000004">
    <property type="entry name" value="DNA-directed RNA polymerase subunit beta"/>
    <property type="match status" value="1"/>
</dbReference>
<dbReference type="InterPro" id="IPR007120">
    <property type="entry name" value="DNA-dir_RNAP_su2_dom"/>
</dbReference>
<evidence type="ECO:0000256" key="9">
    <source>
        <dbReference type="ARBA" id="ARBA00023163"/>
    </source>
</evidence>
<evidence type="ECO:0000256" key="7">
    <source>
        <dbReference type="ARBA" id="ARBA00022771"/>
    </source>
</evidence>
<evidence type="ECO:0000259" key="17">
    <source>
        <dbReference type="Pfam" id="PF04563"/>
    </source>
</evidence>
<dbReference type="GO" id="GO:0006351">
    <property type="term" value="P:DNA-templated transcription"/>
    <property type="evidence" value="ECO:0007669"/>
    <property type="project" value="InterPro"/>
</dbReference>
<dbReference type="InterPro" id="IPR007644">
    <property type="entry name" value="RNA_pol_bsu_protrusion"/>
</dbReference>
<dbReference type="FunFam" id="3.90.1800.10:FF:000004">
    <property type="entry name" value="DNA-directed RNA polymerase subunit beta"/>
    <property type="match status" value="1"/>
</dbReference>
<comment type="caution">
    <text evidence="20">The sequence shown here is derived from an EMBL/GenBank/DDBJ whole genome shotgun (WGS) entry which is preliminary data.</text>
</comment>
<dbReference type="InterPro" id="IPR007645">
    <property type="entry name" value="RNA_pol_Rpb2_3"/>
</dbReference>
<dbReference type="InterPro" id="IPR007121">
    <property type="entry name" value="RNA_pol_bsu_CS"/>
</dbReference>
<keyword evidence="5 13" id="KW-0548">Nucleotidyltransferase</keyword>